<dbReference type="SUPFAM" id="SSF52096">
    <property type="entry name" value="ClpP/crotonase"/>
    <property type="match status" value="1"/>
</dbReference>
<evidence type="ECO:0000313" key="3">
    <source>
        <dbReference type="Proteomes" id="UP000290288"/>
    </source>
</evidence>
<evidence type="ECO:0000313" key="2">
    <source>
        <dbReference type="EMBL" id="RXW13947.1"/>
    </source>
</evidence>
<dbReference type="Gene3D" id="1.10.12.10">
    <property type="entry name" value="Lyase 2-enoyl-coa Hydratase, Chain A, domain 2"/>
    <property type="match status" value="1"/>
</dbReference>
<dbReference type="InterPro" id="IPR029045">
    <property type="entry name" value="ClpP/crotonase-like_dom_sf"/>
</dbReference>
<proteinExistence type="inferred from homology"/>
<keyword evidence="3" id="KW-1185">Reference proteome</keyword>
<name>A0A4Q2D3Q3_9AGAR</name>
<comment type="caution">
    <text evidence="2">The sequence shown here is derived from an EMBL/GenBank/DDBJ whole genome shotgun (WGS) entry which is preliminary data.</text>
</comment>
<dbReference type="InterPro" id="IPR051053">
    <property type="entry name" value="ECH/Chromodomain_protein"/>
</dbReference>
<dbReference type="PANTHER" id="PTHR43684:SF4">
    <property type="entry name" value="ENOYL-COA HYDRATASE_ISOMERASE FAMILY PROTEIN (AFU_ORTHOLOGUE AFUA_1G01890)"/>
    <property type="match status" value="1"/>
</dbReference>
<comment type="similarity">
    <text evidence="1">Belongs to the enoyl-CoA hydratase/isomerase family.</text>
</comment>
<sequence>MAAPDYEARNQFNKDVVLSLDGPVLTILLNRAEHRNTFSKGMVENLVEVLDLADRDDRVRAIIVTAEHTAPAYCSGADISGGWKVLWKEEAEKEGIHAHRDGGGQLTLAVLSCRKITIAAVNGHAAGVGMTAMQLPFDFRFVWEGAKLAFPFVRRGIVPEAVSTYLLPKLIGLSRANSLLLTGATVSPTSPYISALYHQILPNREDVYPAAKAFAQELANNTAQVSIAYAKGLLQHPGDSAEENHLLDSQAIKLLASSHDGADGAQAFLERRKPKFTDTLSKNSSPWYPWWRRIDVKHHRSKL</sequence>
<dbReference type="Pfam" id="PF00378">
    <property type="entry name" value="ECH_1"/>
    <property type="match status" value="1"/>
</dbReference>
<dbReference type="Proteomes" id="UP000290288">
    <property type="component" value="Unassembled WGS sequence"/>
</dbReference>
<dbReference type="PANTHER" id="PTHR43684">
    <property type="match status" value="1"/>
</dbReference>
<dbReference type="InterPro" id="IPR001753">
    <property type="entry name" value="Enoyl-CoA_hydra/iso"/>
</dbReference>
<dbReference type="AlphaFoldDB" id="A0A4Q2D3Q3"/>
<dbReference type="CDD" id="cd06558">
    <property type="entry name" value="crotonase-like"/>
    <property type="match status" value="1"/>
</dbReference>
<dbReference type="InterPro" id="IPR014748">
    <property type="entry name" value="Enoyl-CoA_hydra_C"/>
</dbReference>
<dbReference type="STRING" id="2316362.A0A4Q2D3Q3"/>
<gene>
    <name evidence="2" type="ORF">EST38_g11903</name>
</gene>
<dbReference type="EMBL" id="SDEE01000796">
    <property type="protein sequence ID" value="RXW13947.1"/>
    <property type="molecule type" value="Genomic_DNA"/>
</dbReference>
<organism evidence="2 3">
    <name type="scientific">Candolleomyces aberdarensis</name>
    <dbReference type="NCBI Taxonomy" id="2316362"/>
    <lineage>
        <taxon>Eukaryota</taxon>
        <taxon>Fungi</taxon>
        <taxon>Dikarya</taxon>
        <taxon>Basidiomycota</taxon>
        <taxon>Agaricomycotina</taxon>
        <taxon>Agaricomycetes</taxon>
        <taxon>Agaricomycetidae</taxon>
        <taxon>Agaricales</taxon>
        <taxon>Agaricineae</taxon>
        <taxon>Psathyrellaceae</taxon>
        <taxon>Candolleomyces</taxon>
    </lineage>
</organism>
<reference evidence="2 3" key="1">
    <citation type="submission" date="2019-01" db="EMBL/GenBank/DDBJ databases">
        <title>Draft genome sequence of Psathyrella aberdarensis IHI B618.</title>
        <authorList>
            <person name="Buettner E."/>
            <person name="Kellner H."/>
        </authorList>
    </citation>
    <scope>NUCLEOTIDE SEQUENCE [LARGE SCALE GENOMIC DNA]</scope>
    <source>
        <strain evidence="2 3">IHI B618</strain>
    </source>
</reference>
<evidence type="ECO:0000256" key="1">
    <source>
        <dbReference type="ARBA" id="ARBA00005254"/>
    </source>
</evidence>
<dbReference type="OrthoDB" id="2018133at2759"/>
<dbReference type="Gene3D" id="3.90.226.10">
    <property type="entry name" value="2-enoyl-CoA Hydratase, Chain A, domain 1"/>
    <property type="match status" value="1"/>
</dbReference>
<protein>
    <recommendedName>
        <fullName evidence="4">Enoyl-CoA hydratase</fullName>
    </recommendedName>
</protein>
<accession>A0A4Q2D3Q3</accession>
<evidence type="ECO:0008006" key="4">
    <source>
        <dbReference type="Google" id="ProtNLM"/>
    </source>
</evidence>